<name>A0A392SLM8_9FABA</name>
<dbReference type="Proteomes" id="UP000265520">
    <property type="component" value="Unassembled WGS sequence"/>
</dbReference>
<comment type="caution">
    <text evidence="1">The sequence shown here is derived from an EMBL/GenBank/DDBJ whole genome shotgun (WGS) entry which is preliminary data.</text>
</comment>
<dbReference type="EMBL" id="LXQA010392217">
    <property type="protein sequence ID" value="MCI48840.1"/>
    <property type="molecule type" value="Genomic_DNA"/>
</dbReference>
<dbReference type="PANTHER" id="PTHR36712:SF1">
    <property type="entry name" value="TRANSMEMBRANE PROTEIN"/>
    <property type="match status" value="1"/>
</dbReference>
<reference evidence="1 2" key="1">
    <citation type="journal article" date="2018" name="Front. Plant Sci.">
        <title>Red Clover (Trifolium pratense) and Zigzag Clover (T. medium) - A Picture of Genomic Similarities and Differences.</title>
        <authorList>
            <person name="Dluhosova J."/>
            <person name="Istvanek J."/>
            <person name="Nedelnik J."/>
            <person name="Repkova J."/>
        </authorList>
    </citation>
    <scope>NUCLEOTIDE SEQUENCE [LARGE SCALE GENOMIC DNA]</scope>
    <source>
        <strain evidence="2">cv. 10/8</strain>
        <tissue evidence="1">Leaf</tissue>
    </source>
</reference>
<evidence type="ECO:0000313" key="1">
    <source>
        <dbReference type="EMBL" id="MCI48840.1"/>
    </source>
</evidence>
<proteinExistence type="predicted"/>
<feature type="non-terminal residue" evidence="1">
    <location>
        <position position="45"/>
    </location>
</feature>
<dbReference type="AlphaFoldDB" id="A0A392SLM8"/>
<protein>
    <submittedName>
        <fullName evidence="1">Uncharacterized protein</fullName>
    </submittedName>
</protein>
<accession>A0A392SLM8</accession>
<sequence length="45" mass="5351">MHHTRLLYKSALGNCFESEDWGPFEFCVMTKHFERQGKSPYAYHA</sequence>
<organism evidence="1 2">
    <name type="scientific">Trifolium medium</name>
    <dbReference type="NCBI Taxonomy" id="97028"/>
    <lineage>
        <taxon>Eukaryota</taxon>
        <taxon>Viridiplantae</taxon>
        <taxon>Streptophyta</taxon>
        <taxon>Embryophyta</taxon>
        <taxon>Tracheophyta</taxon>
        <taxon>Spermatophyta</taxon>
        <taxon>Magnoliopsida</taxon>
        <taxon>eudicotyledons</taxon>
        <taxon>Gunneridae</taxon>
        <taxon>Pentapetalae</taxon>
        <taxon>rosids</taxon>
        <taxon>fabids</taxon>
        <taxon>Fabales</taxon>
        <taxon>Fabaceae</taxon>
        <taxon>Papilionoideae</taxon>
        <taxon>50 kb inversion clade</taxon>
        <taxon>NPAAA clade</taxon>
        <taxon>Hologalegina</taxon>
        <taxon>IRL clade</taxon>
        <taxon>Trifolieae</taxon>
        <taxon>Trifolium</taxon>
    </lineage>
</organism>
<dbReference type="PANTHER" id="PTHR36712">
    <property type="entry name" value="TRANSMEMBRANE PROTEIN"/>
    <property type="match status" value="1"/>
</dbReference>
<evidence type="ECO:0000313" key="2">
    <source>
        <dbReference type="Proteomes" id="UP000265520"/>
    </source>
</evidence>
<keyword evidence="2" id="KW-1185">Reference proteome</keyword>